<dbReference type="Proteomes" id="UP001359559">
    <property type="component" value="Unassembled WGS sequence"/>
</dbReference>
<name>A0AAN9K3A7_CLITE</name>
<keyword evidence="1" id="KW-0863">Zinc-finger</keyword>
<keyword evidence="2" id="KW-0175">Coiled coil</keyword>
<feature type="region of interest" description="Disordered" evidence="3">
    <location>
        <begin position="1"/>
        <end position="25"/>
    </location>
</feature>
<dbReference type="Pfam" id="PF20235">
    <property type="entry name" value="PIR2-like_helical"/>
    <property type="match status" value="1"/>
</dbReference>
<keyword evidence="1" id="KW-0862">Zinc</keyword>
<dbReference type="InterPro" id="IPR001841">
    <property type="entry name" value="Znf_RING"/>
</dbReference>
<evidence type="ECO:0000313" key="5">
    <source>
        <dbReference type="EMBL" id="KAK7309103.1"/>
    </source>
</evidence>
<dbReference type="PANTHER" id="PTHR46405:SF3">
    <property type="entry name" value="RING_U-BOX SUPERFAMILY PROTEIN"/>
    <property type="match status" value="1"/>
</dbReference>
<keyword evidence="6" id="KW-1185">Reference proteome</keyword>
<feature type="coiled-coil region" evidence="2">
    <location>
        <begin position="394"/>
        <end position="555"/>
    </location>
</feature>
<proteinExistence type="predicted"/>
<protein>
    <recommendedName>
        <fullName evidence="4">RING-type domain-containing protein</fullName>
    </recommendedName>
</protein>
<evidence type="ECO:0000313" key="6">
    <source>
        <dbReference type="Proteomes" id="UP001359559"/>
    </source>
</evidence>
<dbReference type="Gene3D" id="3.30.40.10">
    <property type="entry name" value="Zinc/RING finger domain, C3HC4 (zinc finger)"/>
    <property type="match status" value="1"/>
</dbReference>
<evidence type="ECO:0000259" key="4">
    <source>
        <dbReference type="PROSITE" id="PS50089"/>
    </source>
</evidence>
<evidence type="ECO:0000256" key="2">
    <source>
        <dbReference type="SAM" id="Coils"/>
    </source>
</evidence>
<feature type="region of interest" description="Disordered" evidence="3">
    <location>
        <begin position="263"/>
        <end position="291"/>
    </location>
</feature>
<dbReference type="AlphaFoldDB" id="A0AAN9K3A7"/>
<keyword evidence="1" id="KW-0479">Metal-binding</keyword>
<accession>A0AAN9K3A7</accession>
<sequence length="646" mass="72817">MGCAKHNRGNQRVSPAKPDSDSPRNLDKEWMVPLKYHKGAAPSSNSNPNVDSSSWVLCTEDQLEEIVLKNFEIMCKDIVSKLVAWGYNEDAAVKAILQNGHCYGGMDVASNILYNSLTCLNDGYLEKGGFKPMFSDLRQFEECSLAMLVSLLQEVRVLDRGDAMWCLLMSNFHVGKASTIRIPVGGQCPSSIDVGKEGGLDLSASANLLFRALQLRRDIEFPKRFNLSPSLKSLLKLNVATFATGFRASPKYLQSQDKVFSGNDVASNDSSSVSRTAVDGEQSGDSDDVHNRDDMWRKFLDQNIDEMLSFLPDDEKDEVIVTLLRQIKDLEKQVKERKDWAHQKAIQAARKLSDDLIELKKLKMEREESHGLENGKELLGDETMKRLSEIENAWRKASGQMDQANAAVKKLEEENAEIKAELEASKLSASESVTNCLQVAKREKKCLKRLLALEKQKAKIKQNISDEKQKILEIQEELTRIKQHEKEVEAMGKEELKAKEEALRLIEQERRSKEAAKTNNKRNLKALHLKIEIDFQRRKDDLLRLEQEISRLKAAAQSKDAGPQRETIAKLLEELDNVNDFSEIEVNGNRECIVCREDDVSVIFLPCAHQIMCAGCGEEYGRKGKVVCPCCRVSIEQRIHVFGASS</sequence>
<evidence type="ECO:0000256" key="1">
    <source>
        <dbReference type="PROSITE-ProRule" id="PRU00175"/>
    </source>
</evidence>
<dbReference type="Pfam" id="PF13920">
    <property type="entry name" value="zf-C3HC4_3"/>
    <property type="match status" value="1"/>
</dbReference>
<dbReference type="CDD" id="cd23128">
    <property type="entry name" value="RING-HC_MIP1-like"/>
    <property type="match status" value="1"/>
</dbReference>
<feature type="compositionally biased region" description="Low complexity" evidence="3">
    <location>
        <begin position="263"/>
        <end position="274"/>
    </location>
</feature>
<dbReference type="PANTHER" id="PTHR46405">
    <property type="entry name" value="OS05G0141500 PROTEIN"/>
    <property type="match status" value="1"/>
</dbReference>
<dbReference type="InterPro" id="IPR046527">
    <property type="entry name" value="PIR2-like_helical"/>
</dbReference>
<reference evidence="5 6" key="1">
    <citation type="submission" date="2024-01" db="EMBL/GenBank/DDBJ databases">
        <title>The genomes of 5 underutilized Papilionoideae crops provide insights into root nodulation and disease resistance.</title>
        <authorList>
            <person name="Yuan L."/>
        </authorList>
    </citation>
    <scope>NUCLEOTIDE SEQUENCE [LARGE SCALE GENOMIC DNA]</scope>
    <source>
        <strain evidence="5">LY-2023</strain>
        <tissue evidence="5">Leaf</tissue>
    </source>
</reference>
<dbReference type="PROSITE" id="PS50089">
    <property type="entry name" value="ZF_RING_2"/>
    <property type="match status" value="1"/>
</dbReference>
<organism evidence="5 6">
    <name type="scientific">Clitoria ternatea</name>
    <name type="common">Butterfly pea</name>
    <dbReference type="NCBI Taxonomy" id="43366"/>
    <lineage>
        <taxon>Eukaryota</taxon>
        <taxon>Viridiplantae</taxon>
        <taxon>Streptophyta</taxon>
        <taxon>Embryophyta</taxon>
        <taxon>Tracheophyta</taxon>
        <taxon>Spermatophyta</taxon>
        <taxon>Magnoliopsida</taxon>
        <taxon>eudicotyledons</taxon>
        <taxon>Gunneridae</taxon>
        <taxon>Pentapetalae</taxon>
        <taxon>rosids</taxon>
        <taxon>fabids</taxon>
        <taxon>Fabales</taxon>
        <taxon>Fabaceae</taxon>
        <taxon>Papilionoideae</taxon>
        <taxon>50 kb inversion clade</taxon>
        <taxon>NPAAA clade</taxon>
        <taxon>indigoferoid/millettioid clade</taxon>
        <taxon>Phaseoleae</taxon>
        <taxon>Clitoria</taxon>
    </lineage>
</organism>
<dbReference type="SUPFAM" id="SSF57850">
    <property type="entry name" value="RING/U-box"/>
    <property type="match status" value="1"/>
</dbReference>
<dbReference type="GO" id="GO:0008270">
    <property type="term" value="F:zinc ion binding"/>
    <property type="evidence" value="ECO:0007669"/>
    <property type="project" value="UniProtKB-KW"/>
</dbReference>
<dbReference type="InterPro" id="IPR013083">
    <property type="entry name" value="Znf_RING/FYVE/PHD"/>
</dbReference>
<feature type="domain" description="RING-type" evidence="4">
    <location>
        <begin position="592"/>
        <end position="632"/>
    </location>
</feature>
<comment type="caution">
    <text evidence="5">The sequence shown here is derived from an EMBL/GenBank/DDBJ whole genome shotgun (WGS) entry which is preliminary data.</text>
</comment>
<dbReference type="EMBL" id="JAYKXN010000002">
    <property type="protein sequence ID" value="KAK7309103.1"/>
    <property type="molecule type" value="Genomic_DNA"/>
</dbReference>
<dbReference type="InterPro" id="IPR046934">
    <property type="entry name" value="PIR2-like"/>
</dbReference>
<gene>
    <name evidence="5" type="ORF">RJT34_05582</name>
</gene>
<evidence type="ECO:0000256" key="3">
    <source>
        <dbReference type="SAM" id="MobiDB-lite"/>
    </source>
</evidence>